<evidence type="ECO:0000313" key="7">
    <source>
        <dbReference type="EMBL" id="WQH07174.1"/>
    </source>
</evidence>
<dbReference type="GO" id="GO:0016787">
    <property type="term" value="F:hydrolase activity"/>
    <property type="evidence" value="ECO:0007669"/>
    <property type="project" value="UniProtKB-KW"/>
</dbReference>
<dbReference type="Pfam" id="PF00295">
    <property type="entry name" value="Glyco_hydro_28"/>
    <property type="match status" value="1"/>
</dbReference>
<dbReference type="GeneID" id="43162964"/>
<feature type="chain" id="PRO_5047156642" evidence="6">
    <location>
        <begin position="25"/>
        <end position="479"/>
    </location>
</feature>
<dbReference type="Proteomes" id="UP001326110">
    <property type="component" value="Chromosome"/>
</dbReference>
<gene>
    <name evidence="7" type="ORF">SR858_12815</name>
</gene>
<evidence type="ECO:0000256" key="6">
    <source>
        <dbReference type="SAM" id="SignalP"/>
    </source>
</evidence>
<evidence type="ECO:0000313" key="8">
    <source>
        <dbReference type="Proteomes" id="UP001326110"/>
    </source>
</evidence>
<evidence type="ECO:0000256" key="2">
    <source>
        <dbReference type="ARBA" id="ARBA00022801"/>
    </source>
</evidence>
<accession>A0ABZ0Y6F2</accession>
<name>A0ABZ0Y6F2_9BURK</name>
<dbReference type="PANTHER" id="PTHR31339:SF9">
    <property type="entry name" value="PLASMIN AND FIBRONECTIN-BINDING PROTEIN A"/>
    <property type="match status" value="1"/>
</dbReference>
<sequence>MIFKKWLHVAALSLLALCAASVSAKTFDPSSYGAKGDGVTLDTKAIQAAIDAAAKNGGTVAFKPGTYLSGSIFVKSGVTLQVDKGVTILGSQKIADYTVLPTRIAGIEMRWPAALINIYEQKNAAITGEGTIDGDGKIFWDSYWTLRKTYEPRGLRWASDYDAQRPRLIQVFNSSQVKVGGGLLLRRSGFWTLHICYSTDVTVDGVIIRNNEGGHGPSTDGIDIDSSKNILVQNADISVNDDALCLKAGRDSDGQRVARPTENVVIRNSIIREGAAGVTFGSETAGGFRNVEAYGITVLDKVPVGILFKSAHTRGGFGDNLRLHDITMKGTPVAIRITMNWNPSYSYAKIPDDVKEHPDYWKVLATPVPREKGIAHFHDVKIWNIKATGATTAFEVSGYPEAPLNRFSFENIDIEAQNGGFIFDASNWQFRDVKLAIKQPVHLLNNNDVRGLPVASTAVKPRPPEVPLKEKSFEEQDKS</sequence>
<feature type="compositionally biased region" description="Basic and acidic residues" evidence="5">
    <location>
        <begin position="467"/>
        <end position="479"/>
    </location>
</feature>
<dbReference type="InterPro" id="IPR006626">
    <property type="entry name" value="PbH1"/>
</dbReference>
<keyword evidence="8" id="KW-1185">Reference proteome</keyword>
<dbReference type="RefSeq" id="WP_019921187.1">
    <property type="nucleotide sequence ID" value="NZ_CP140152.1"/>
</dbReference>
<dbReference type="InterPro" id="IPR011050">
    <property type="entry name" value="Pectin_lyase_fold/virulence"/>
</dbReference>
<reference evidence="7 8" key="1">
    <citation type="submission" date="2023-11" db="EMBL/GenBank/DDBJ databases">
        <title>MicrobeMod: A computational toolkit for identifying prokaryotic methylation and restriction-modification with nanopore sequencing.</title>
        <authorList>
            <person name="Crits-Christoph A."/>
            <person name="Kang S.C."/>
            <person name="Lee H."/>
            <person name="Ostrov N."/>
        </authorList>
    </citation>
    <scope>NUCLEOTIDE SEQUENCE [LARGE SCALE GENOMIC DNA]</scope>
    <source>
        <strain evidence="7 8">ATCC 25935</strain>
    </source>
</reference>
<dbReference type="SMART" id="SM00710">
    <property type="entry name" value="PbH1"/>
    <property type="match status" value="4"/>
</dbReference>
<keyword evidence="2 4" id="KW-0378">Hydrolase</keyword>
<evidence type="ECO:0000256" key="3">
    <source>
        <dbReference type="ARBA" id="ARBA00023295"/>
    </source>
</evidence>
<feature type="region of interest" description="Disordered" evidence="5">
    <location>
        <begin position="455"/>
        <end position="479"/>
    </location>
</feature>
<keyword evidence="6" id="KW-0732">Signal</keyword>
<dbReference type="Gene3D" id="2.160.20.10">
    <property type="entry name" value="Single-stranded right-handed beta-helix, Pectin lyase-like"/>
    <property type="match status" value="1"/>
</dbReference>
<dbReference type="InterPro" id="IPR000743">
    <property type="entry name" value="Glyco_hydro_28"/>
</dbReference>
<comment type="similarity">
    <text evidence="1 4">Belongs to the glycosyl hydrolase 28 family.</text>
</comment>
<proteinExistence type="inferred from homology"/>
<dbReference type="EMBL" id="CP140152">
    <property type="protein sequence ID" value="WQH07174.1"/>
    <property type="molecule type" value="Genomic_DNA"/>
</dbReference>
<organism evidence="7 8">
    <name type="scientific">Duganella zoogloeoides</name>
    <dbReference type="NCBI Taxonomy" id="75659"/>
    <lineage>
        <taxon>Bacteria</taxon>
        <taxon>Pseudomonadati</taxon>
        <taxon>Pseudomonadota</taxon>
        <taxon>Betaproteobacteria</taxon>
        <taxon>Burkholderiales</taxon>
        <taxon>Oxalobacteraceae</taxon>
        <taxon>Telluria group</taxon>
        <taxon>Duganella</taxon>
    </lineage>
</organism>
<evidence type="ECO:0000256" key="1">
    <source>
        <dbReference type="ARBA" id="ARBA00008834"/>
    </source>
</evidence>
<dbReference type="SUPFAM" id="SSF51126">
    <property type="entry name" value="Pectin lyase-like"/>
    <property type="match status" value="1"/>
</dbReference>
<evidence type="ECO:0000256" key="5">
    <source>
        <dbReference type="SAM" id="MobiDB-lite"/>
    </source>
</evidence>
<keyword evidence="3 4" id="KW-0326">Glycosidase</keyword>
<dbReference type="InterPro" id="IPR051801">
    <property type="entry name" value="GH28_Enzymes"/>
</dbReference>
<protein>
    <submittedName>
        <fullName evidence="7">Glycosyl hydrolase family 28 protein</fullName>
    </submittedName>
</protein>
<evidence type="ECO:0000256" key="4">
    <source>
        <dbReference type="RuleBase" id="RU361169"/>
    </source>
</evidence>
<dbReference type="PANTHER" id="PTHR31339">
    <property type="entry name" value="PECTIN LYASE-RELATED"/>
    <property type="match status" value="1"/>
</dbReference>
<dbReference type="InterPro" id="IPR012334">
    <property type="entry name" value="Pectin_lyas_fold"/>
</dbReference>
<feature type="signal peptide" evidence="6">
    <location>
        <begin position="1"/>
        <end position="24"/>
    </location>
</feature>